<feature type="region of interest" description="Disordered" evidence="1">
    <location>
        <begin position="20"/>
        <end position="46"/>
    </location>
</feature>
<accession>A0A226DD54</accession>
<keyword evidence="3" id="KW-1185">Reference proteome</keyword>
<comment type="caution">
    <text evidence="2">The sequence shown here is derived from an EMBL/GenBank/DDBJ whole genome shotgun (WGS) entry which is preliminary data.</text>
</comment>
<gene>
    <name evidence="2" type="ORF">Fcan01_21947</name>
</gene>
<sequence>MSELTGNSYEKAIRKLKKYITNKPIDSSENDQPRRRRKVPEQDTVSEPVGINILEAPVNSLHCETNEVFLGACASTVEDISKSPQVQLLQLEPDPKIESLLTEFRKCPIGEGGRFRENCHKINKAGWENLENIGKISWPAKTLEELEPIEALLEDHSYYKQEVALLARKGGSTLSKDVYDILHCMISNDLRGKIRYTSKSNKIPFANRPAANLVRDSVKAGNQDPLKDSQINHLIGCWFRMKITLNKNDADISTNTETPSRETGSTSVEANTIRSSPIPNAPDHRVAGSKLVEDNCNSGSVRDDEKVCTAEAARKVKISKSYLSEIKVRAKKPVPNCKPTQKERVLQICKKILKKIRGKVVIMDDATYVTGDQSRTAKFVGLISFRAPGPRSPTCYEK</sequence>
<feature type="region of interest" description="Disordered" evidence="1">
    <location>
        <begin position="252"/>
        <end position="285"/>
    </location>
</feature>
<protein>
    <recommendedName>
        <fullName evidence="4">DUF4806 domain-containing protein</fullName>
    </recommendedName>
</protein>
<evidence type="ECO:0000313" key="3">
    <source>
        <dbReference type="Proteomes" id="UP000198287"/>
    </source>
</evidence>
<dbReference type="AlphaFoldDB" id="A0A226DD54"/>
<evidence type="ECO:0000313" key="2">
    <source>
        <dbReference type="EMBL" id="OXA43050.1"/>
    </source>
</evidence>
<evidence type="ECO:0008006" key="4">
    <source>
        <dbReference type="Google" id="ProtNLM"/>
    </source>
</evidence>
<evidence type="ECO:0000256" key="1">
    <source>
        <dbReference type="SAM" id="MobiDB-lite"/>
    </source>
</evidence>
<dbReference type="OrthoDB" id="6784356at2759"/>
<reference evidence="2 3" key="1">
    <citation type="submission" date="2015-12" db="EMBL/GenBank/DDBJ databases">
        <title>The genome of Folsomia candida.</title>
        <authorList>
            <person name="Faddeeva A."/>
            <person name="Derks M.F."/>
            <person name="Anvar Y."/>
            <person name="Smit S."/>
            <person name="Van Straalen N."/>
            <person name="Roelofs D."/>
        </authorList>
    </citation>
    <scope>NUCLEOTIDE SEQUENCE [LARGE SCALE GENOMIC DNA]</scope>
    <source>
        <strain evidence="2 3">VU population</strain>
        <tissue evidence="2">Whole body</tissue>
    </source>
</reference>
<proteinExistence type="predicted"/>
<organism evidence="2 3">
    <name type="scientific">Folsomia candida</name>
    <name type="common">Springtail</name>
    <dbReference type="NCBI Taxonomy" id="158441"/>
    <lineage>
        <taxon>Eukaryota</taxon>
        <taxon>Metazoa</taxon>
        <taxon>Ecdysozoa</taxon>
        <taxon>Arthropoda</taxon>
        <taxon>Hexapoda</taxon>
        <taxon>Collembola</taxon>
        <taxon>Entomobryomorpha</taxon>
        <taxon>Isotomoidea</taxon>
        <taxon>Isotomidae</taxon>
        <taxon>Proisotominae</taxon>
        <taxon>Folsomia</taxon>
    </lineage>
</organism>
<name>A0A226DD54_FOLCA</name>
<feature type="compositionally biased region" description="Polar residues" evidence="1">
    <location>
        <begin position="252"/>
        <end position="278"/>
    </location>
</feature>
<dbReference type="EMBL" id="LNIX01000023">
    <property type="protein sequence ID" value="OXA43050.1"/>
    <property type="molecule type" value="Genomic_DNA"/>
</dbReference>
<dbReference type="Proteomes" id="UP000198287">
    <property type="component" value="Unassembled WGS sequence"/>
</dbReference>